<proteinExistence type="predicted"/>
<dbReference type="EMBL" id="MU274904">
    <property type="protein sequence ID" value="KAI0092070.1"/>
    <property type="molecule type" value="Genomic_DNA"/>
</dbReference>
<name>A0ACB8UCR3_9APHY</name>
<organism evidence="1 2">
    <name type="scientific">Irpex rosettiformis</name>
    <dbReference type="NCBI Taxonomy" id="378272"/>
    <lineage>
        <taxon>Eukaryota</taxon>
        <taxon>Fungi</taxon>
        <taxon>Dikarya</taxon>
        <taxon>Basidiomycota</taxon>
        <taxon>Agaricomycotina</taxon>
        <taxon>Agaricomycetes</taxon>
        <taxon>Polyporales</taxon>
        <taxon>Irpicaceae</taxon>
        <taxon>Irpex</taxon>
    </lineage>
</organism>
<keyword evidence="2" id="KW-1185">Reference proteome</keyword>
<reference evidence="1" key="1">
    <citation type="journal article" date="2021" name="Environ. Microbiol.">
        <title>Gene family expansions and transcriptome signatures uncover fungal adaptations to wood decay.</title>
        <authorList>
            <person name="Hage H."/>
            <person name="Miyauchi S."/>
            <person name="Viragh M."/>
            <person name="Drula E."/>
            <person name="Min B."/>
            <person name="Chaduli D."/>
            <person name="Navarro D."/>
            <person name="Favel A."/>
            <person name="Norest M."/>
            <person name="Lesage-Meessen L."/>
            <person name="Balint B."/>
            <person name="Merenyi Z."/>
            <person name="de Eugenio L."/>
            <person name="Morin E."/>
            <person name="Martinez A.T."/>
            <person name="Baldrian P."/>
            <person name="Stursova M."/>
            <person name="Martinez M.J."/>
            <person name="Novotny C."/>
            <person name="Magnuson J.K."/>
            <person name="Spatafora J.W."/>
            <person name="Maurice S."/>
            <person name="Pangilinan J."/>
            <person name="Andreopoulos W."/>
            <person name="LaButti K."/>
            <person name="Hundley H."/>
            <person name="Na H."/>
            <person name="Kuo A."/>
            <person name="Barry K."/>
            <person name="Lipzen A."/>
            <person name="Henrissat B."/>
            <person name="Riley R."/>
            <person name="Ahrendt S."/>
            <person name="Nagy L.G."/>
            <person name="Grigoriev I.V."/>
            <person name="Martin F."/>
            <person name="Rosso M.N."/>
        </authorList>
    </citation>
    <scope>NUCLEOTIDE SEQUENCE</scope>
    <source>
        <strain evidence="1">CBS 384.51</strain>
    </source>
</reference>
<protein>
    <submittedName>
        <fullName evidence="1">Uncharacterized protein</fullName>
    </submittedName>
</protein>
<accession>A0ACB8UCR3</accession>
<sequence length="233" mass="26098">MPFITAILTATLWFYAARALKLPFIVQTPNDYTVQDVKVPLTLGVMSQCPDALLCESVIDRTLQHVRDKVDLSLTFIGRLNASEPDFGVTCKHGPTECRGNVQELCAIKYTPASVWWRFVQCQNFQGRWKVGEPDIALNCAKSSGIDWENSGVGECVGLDASGTAPEGVDLLKESILQTEEMGIVKSCTILINDKPVCIHDETWKECENGHRVEDFVRQINEEYARLNSQERM</sequence>
<evidence type="ECO:0000313" key="1">
    <source>
        <dbReference type="EMBL" id="KAI0092070.1"/>
    </source>
</evidence>
<evidence type="ECO:0000313" key="2">
    <source>
        <dbReference type="Proteomes" id="UP001055072"/>
    </source>
</evidence>
<gene>
    <name evidence="1" type="ORF">BDY19DRAFT_990816</name>
</gene>
<comment type="caution">
    <text evidence="1">The sequence shown here is derived from an EMBL/GenBank/DDBJ whole genome shotgun (WGS) entry which is preliminary data.</text>
</comment>
<dbReference type="Proteomes" id="UP001055072">
    <property type="component" value="Unassembled WGS sequence"/>
</dbReference>